<dbReference type="CDD" id="cd08071">
    <property type="entry name" value="MPN_DUF2466"/>
    <property type="match status" value="1"/>
</dbReference>
<feature type="domain" description="MPN" evidence="7">
    <location>
        <begin position="30"/>
        <end position="152"/>
    </location>
</feature>
<dbReference type="PANTHER" id="PTHR30471:SF3">
    <property type="entry name" value="UPF0758 PROTEIN YEES-RELATED"/>
    <property type="match status" value="1"/>
</dbReference>
<dbReference type="PROSITE" id="PS50249">
    <property type="entry name" value="MPN"/>
    <property type="match status" value="1"/>
</dbReference>
<dbReference type="GO" id="GO:0046872">
    <property type="term" value="F:metal ion binding"/>
    <property type="evidence" value="ECO:0007669"/>
    <property type="project" value="UniProtKB-KW"/>
</dbReference>
<dbReference type="RefSeq" id="WP_094943948.1">
    <property type="nucleotide sequence ID" value="NZ_NOKQ01000274.1"/>
</dbReference>
<evidence type="ECO:0000256" key="3">
    <source>
        <dbReference type="ARBA" id="ARBA00022723"/>
    </source>
</evidence>
<accession>A0A264W133</accession>
<dbReference type="AlphaFoldDB" id="A0A264W133"/>
<evidence type="ECO:0000256" key="6">
    <source>
        <dbReference type="ARBA" id="ARBA00023049"/>
    </source>
</evidence>
<dbReference type="InterPro" id="IPR020891">
    <property type="entry name" value="UPF0758_CS"/>
</dbReference>
<evidence type="ECO:0000256" key="1">
    <source>
        <dbReference type="ARBA" id="ARBA00010243"/>
    </source>
</evidence>
<evidence type="ECO:0000313" key="8">
    <source>
        <dbReference type="EMBL" id="OZS77292.1"/>
    </source>
</evidence>
<name>A0A264W133_9BACL</name>
<keyword evidence="5" id="KW-0862">Zinc</keyword>
<dbReference type="Gene3D" id="3.40.140.10">
    <property type="entry name" value="Cytidine Deaminase, domain 2"/>
    <property type="match status" value="1"/>
</dbReference>
<comment type="caution">
    <text evidence="8">The sequence shown here is derived from an EMBL/GenBank/DDBJ whole genome shotgun (WGS) entry which is preliminary data.</text>
</comment>
<comment type="similarity">
    <text evidence="1">Belongs to the UPF0758 family.</text>
</comment>
<evidence type="ECO:0000313" key="9">
    <source>
        <dbReference type="Proteomes" id="UP000217065"/>
    </source>
</evidence>
<reference evidence="8 9" key="1">
    <citation type="submission" date="2017-07" db="EMBL/GenBank/DDBJ databases">
        <title>Tetzosporium hominis gen.nov. sp.nov.</title>
        <authorList>
            <person name="Tetz G."/>
            <person name="Tetz V."/>
        </authorList>
    </citation>
    <scope>NUCLEOTIDE SEQUENCE [LARGE SCALE GENOMIC DNA]</scope>
    <source>
        <strain evidence="8 9">VT-49</strain>
    </source>
</reference>
<keyword evidence="9" id="KW-1185">Reference proteome</keyword>
<dbReference type="GO" id="GO:0008237">
    <property type="term" value="F:metallopeptidase activity"/>
    <property type="evidence" value="ECO:0007669"/>
    <property type="project" value="UniProtKB-KW"/>
</dbReference>
<keyword evidence="2" id="KW-0645">Protease</keyword>
<gene>
    <name evidence="8" type="ORF">CF394_12100</name>
</gene>
<protein>
    <submittedName>
        <fullName evidence="8">DNA repair protein RadC</fullName>
    </submittedName>
</protein>
<keyword evidence="4" id="KW-0378">Hydrolase</keyword>
<dbReference type="OrthoDB" id="9804482at2"/>
<proteinExistence type="inferred from homology"/>
<dbReference type="InterPro" id="IPR037518">
    <property type="entry name" value="MPN"/>
</dbReference>
<keyword evidence="3" id="KW-0479">Metal-binding</keyword>
<organism evidence="8 9">
    <name type="scientific">Tetzosporium hominis</name>
    <dbReference type="NCBI Taxonomy" id="2020506"/>
    <lineage>
        <taxon>Bacteria</taxon>
        <taxon>Bacillati</taxon>
        <taxon>Bacillota</taxon>
        <taxon>Bacilli</taxon>
        <taxon>Bacillales</taxon>
        <taxon>Caryophanaceae</taxon>
        <taxon>Tetzosporium</taxon>
    </lineage>
</organism>
<dbReference type="Pfam" id="PF04002">
    <property type="entry name" value="RadC"/>
    <property type="match status" value="1"/>
</dbReference>
<evidence type="ECO:0000259" key="7">
    <source>
        <dbReference type="PROSITE" id="PS50249"/>
    </source>
</evidence>
<keyword evidence="6" id="KW-0482">Metalloprotease</keyword>
<dbReference type="PANTHER" id="PTHR30471">
    <property type="entry name" value="DNA REPAIR PROTEIN RADC"/>
    <property type="match status" value="1"/>
</dbReference>
<dbReference type="EMBL" id="NOKQ01000274">
    <property type="protein sequence ID" value="OZS77292.1"/>
    <property type="molecule type" value="Genomic_DNA"/>
</dbReference>
<evidence type="ECO:0000256" key="5">
    <source>
        <dbReference type="ARBA" id="ARBA00022833"/>
    </source>
</evidence>
<sequence length="152" mass="17227">MHFEKIIEITRIKQEIKEIEESYKSYLPEKITEPIDAIKFVQALIGDEDREVFLVICLNEKNQIITVHRCHTGSLGASIVHPREVFKTAIMNNAHSIIVAHNHPSGHCQCSTEDVTVSEKLVEIGKILNIEVLDSLIVSHNNGVSLKKQMYI</sequence>
<evidence type="ECO:0000256" key="4">
    <source>
        <dbReference type="ARBA" id="ARBA00022801"/>
    </source>
</evidence>
<dbReference type="InterPro" id="IPR001405">
    <property type="entry name" value="UPF0758"/>
</dbReference>
<dbReference type="GO" id="GO:0006508">
    <property type="term" value="P:proteolysis"/>
    <property type="evidence" value="ECO:0007669"/>
    <property type="project" value="UniProtKB-KW"/>
</dbReference>
<evidence type="ECO:0000256" key="2">
    <source>
        <dbReference type="ARBA" id="ARBA00022670"/>
    </source>
</evidence>
<dbReference type="Proteomes" id="UP000217065">
    <property type="component" value="Unassembled WGS sequence"/>
</dbReference>
<dbReference type="InterPro" id="IPR025657">
    <property type="entry name" value="RadC_JAB"/>
</dbReference>
<dbReference type="PROSITE" id="PS01302">
    <property type="entry name" value="UPF0758"/>
    <property type="match status" value="1"/>
</dbReference>